<name>A0A2G0E8P8_ENTFC</name>
<evidence type="ECO:0000256" key="1">
    <source>
        <dbReference type="ARBA" id="ARBA00009792"/>
    </source>
</evidence>
<dbReference type="CDD" id="cd10815">
    <property type="entry name" value="GH38N_AMII_EcMngB_like"/>
    <property type="match status" value="1"/>
</dbReference>
<dbReference type="SUPFAM" id="SSF88688">
    <property type="entry name" value="Families 57/38 glycoside transferase middle domain"/>
    <property type="match status" value="1"/>
</dbReference>
<evidence type="ECO:0000313" key="6">
    <source>
        <dbReference type="EMBL" id="PHL20835.1"/>
    </source>
</evidence>
<evidence type="ECO:0000259" key="5">
    <source>
        <dbReference type="SMART" id="SM00872"/>
    </source>
</evidence>
<reference evidence="6 7" key="1">
    <citation type="submission" date="2017-10" db="EMBL/GenBank/DDBJ databases">
        <title>Draft genomes of the Enterococcus faecium isolated from human feces before and after Helicobacter pylori eradication therapy.</title>
        <authorList>
            <person name="Prianichniikov N.A."/>
            <person name="Glushchenko O.E."/>
            <person name="Malakhova M.V."/>
        </authorList>
    </citation>
    <scope>NUCLEOTIDE SEQUENCE [LARGE SCALE GENOMIC DNA]</scope>
    <source>
        <strain evidence="6 7">Hp_5-7</strain>
    </source>
</reference>
<dbReference type="InterPro" id="IPR011682">
    <property type="entry name" value="Glyco_hydro_38_C"/>
</dbReference>
<dbReference type="InterPro" id="IPR011013">
    <property type="entry name" value="Gal_mutarotase_sf_dom"/>
</dbReference>
<dbReference type="Gene3D" id="3.20.110.10">
    <property type="entry name" value="Glycoside hydrolase 38, N terminal domain"/>
    <property type="match status" value="1"/>
</dbReference>
<dbReference type="Pfam" id="PF01074">
    <property type="entry name" value="Glyco_hydro_38N"/>
    <property type="match status" value="1"/>
</dbReference>
<keyword evidence="2" id="KW-0479">Metal-binding</keyword>
<dbReference type="SMART" id="SM00872">
    <property type="entry name" value="Alpha-mann_mid"/>
    <property type="match status" value="1"/>
</dbReference>
<dbReference type="PANTHER" id="PTHR46017">
    <property type="entry name" value="ALPHA-MANNOSIDASE 2C1"/>
    <property type="match status" value="1"/>
</dbReference>
<accession>A0A2G0E8P8</accession>
<dbReference type="InterPro" id="IPR037094">
    <property type="entry name" value="Glyco_hydro_38_cen_sf"/>
</dbReference>
<dbReference type="InterPro" id="IPR011330">
    <property type="entry name" value="Glyco_hydro/deAcase_b/a-brl"/>
</dbReference>
<dbReference type="PANTHER" id="PTHR46017:SF2">
    <property type="entry name" value="MANNOSYLGLYCERATE HYDROLASE"/>
    <property type="match status" value="1"/>
</dbReference>
<comment type="caution">
    <text evidence="6">The sequence shown here is derived from an EMBL/GenBank/DDBJ whole genome shotgun (WGS) entry which is preliminary data.</text>
</comment>
<organism evidence="6 7">
    <name type="scientific">Enterococcus faecium</name>
    <name type="common">Streptococcus faecium</name>
    <dbReference type="NCBI Taxonomy" id="1352"/>
    <lineage>
        <taxon>Bacteria</taxon>
        <taxon>Bacillati</taxon>
        <taxon>Bacillota</taxon>
        <taxon>Bacilli</taxon>
        <taxon>Lactobacillales</taxon>
        <taxon>Enterococcaceae</taxon>
        <taxon>Enterococcus</taxon>
    </lineage>
</organism>
<keyword evidence="4" id="KW-0326">Glycosidase</keyword>
<gene>
    <name evidence="6" type="ORF">CQR37_11735</name>
</gene>
<dbReference type="Proteomes" id="UP000224303">
    <property type="component" value="Unassembled WGS sequence"/>
</dbReference>
<dbReference type="RefSeq" id="WP_038809560.1">
    <property type="nucleotide sequence ID" value="NZ_CAMRQI010000005.1"/>
</dbReference>
<sequence>MKKVHVVNHTHWDREWYFTTMDAILLSDNTFSSVIDELLNNKKAKFCLDGQSSILDDFIARRPDQLDNVKKLVENKQLSIGPWYTQTDAFFVDEESFIRNLIIGIRDSRKYGDEMKIGYLPDTFGFNAQMPTILANCGLDNIIFWRGINFKKHVSGPYFTWKGLGDKEITAMNLVDGYGTAAFLKNTPEYLNERLYPAVEKVESLTDDNNLLIPAGGDQLEIIHDLPEVLEEISKESKYEFVESSYEDFRELLRKKNDLPEYRGEFREPCTTRTHKSIGSVRYDIKRSNFIVEQKLLRRIEPLLAIAEVFQITVSHELIIDAWKKLMEGHAHDSMGGCVSDDVAIDILHRMKEANEIADGVENYIVKRFTEKLQLTSNQVIVFNTTSKDYKGYKIIDFLAADKNLRIAGIDDAVLVRADYFEGKDNLLLETPEGPKYINEDPYYRLYVLTNVEIPSMGFKIFNIEKSEQEIESLANSEATSIQNEFYTIRSENGNLSIETKDGKKLNYFIEFEDMGNAGDTYDFSPVEGDDPILLHPDLVQVKKSTLIEEIILSGNFQLPKNLEARVGQSNENGSLNIALTITLAKKSPLIDCKVKVDNQVLSHRLRVKLNPDIETTKTIASVPFGFIEREELVEDIPNWHKQYVEYPIDLEPFDKSVSMIGKQSYLTAFGKGIKEYQLRNNTLYLTLFASTSQLGKPNLAYRPGRASGDPIKKGHVMMPTPMAELIGELTFEFALQISDGTFDEYEVSKSWKQFSDQSICYQNQSLNKFIHRLDNKIQKIDMENVNLRECSLLGVDTKAFDSSFGFSMYHKNAYLLRFCNPTKVSMPLERIDLKQFSKYEFVNCQEQLTEPVTEIPPYDMVTIKVWR</sequence>
<dbReference type="GO" id="GO:0004559">
    <property type="term" value="F:alpha-mannosidase activity"/>
    <property type="evidence" value="ECO:0007669"/>
    <property type="project" value="InterPro"/>
</dbReference>
<dbReference type="Gene3D" id="1.20.1270.50">
    <property type="entry name" value="Glycoside hydrolase family 38, central domain"/>
    <property type="match status" value="1"/>
</dbReference>
<dbReference type="SUPFAM" id="SSF88713">
    <property type="entry name" value="Glycoside hydrolase/deacetylase"/>
    <property type="match status" value="1"/>
</dbReference>
<evidence type="ECO:0000313" key="7">
    <source>
        <dbReference type="Proteomes" id="UP000224303"/>
    </source>
</evidence>
<dbReference type="GO" id="GO:0009313">
    <property type="term" value="P:oligosaccharide catabolic process"/>
    <property type="evidence" value="ECO:0007669"/>
    <property type="project" value="TreeGrafter"/>
</dbReference>
<dbReference type="GO" id="GO:0046872">
    <property type="term" value="F:metal ion binding"/>
    <property type="evidence" value="ECO:0007669"/>
    <property type="project" value="UniProtKB-KW"/>
</dbReference>
<keyword evidence="3" id="KW-0378">Hydrolase</keyword>
<dbReference type="InterPro" id="IPR027291">
    <property type="entry name" value="Glyco_hydro_38_N_sf"/>
</dbReference>
<evidence type="ECO:0000256" key="4">
    <source>
        <dbReference type="ARBA" id="ARBA00023295"/>
    </source>
</evidence>
<comment type="similarity">
    <text evidence="1">Belongs to the glycosyl hydrolase 38 family.</text>
</comment>
<dbReference type="GO" id="GO:0030246">
    <property type="term" value="F:carbohydrate binding"/>
    <property type="evidence" value="ECO:0007669"/>
    <property type="project" value="InterPro"/>
</dbReference>
<feature type="domain" description="Glycoside hydrolase family 38 central" evidence="5">
    <location>
        <begin position="273"/>
        <end position="351"/>
    </location>
</feature>
<dbReference type="EMBL" id="PCGC01000033">
    <property type="protein sequence ID" value="PHL20835.1"/>
    <property type="molecule type" value="Genomic_DNA"/>
</dbReference>
<dbReference type="InterPro" id="IPR000602">
    <property type="entry name" value="Glyco_hydro_38_N"/>
</dbReference>
<dbReference type="InterPro" id="IPR028995">
    <property type="entry name" value="Glyco_hydro_57/38_cen_sf"/>
</dbReference>
<evidence type="ECO:0000256" key="2">
    <source>
        <dbReference type="ARBA" id="ARBA00022723"/>
    </source>
</evidence>
<dbReference type="InterPro" id="IPR015341">
    <property type="entry name" value="Glyco_hydro_38_cen"/>
</dbReference>
<dbReference type="AlphaFoldDB" id="A0A2G0E8P8"/>
<proteinExistence type="inferred from homology"/>
<dbReference type="Gene3D" id="2.70.98.30">
    <property type="entry name" value="Golgi alpha-mannosidase II, domain 4"/>
    <property type="match status" value="1"/>
</dbReference>
<dbReference type="SUPFAM" id="SSF74650">
    <property type="entry name" value="Galactose mutarotase-like"/>
    <property type="match status" value="1"/>
</dbReference>
<dbReference type="GO" id="GO:0006013">
    <property type="term" value="P:mannose metabolic process"/>
    <property type="evidence" value="ECO:0007669"/>
    <property type="project" value="InterPro"/>
</dbReference>
<dbReference type="Pfam" id="PF07748">
    <property type="entry name" value="Glyco_hydro_38C"/>
    <property type="match status" value="1"/>
</dbReference>
<protein>
    <submittedName>
        <fullName evidence="6">Alpha-mannosidase</fullName>
    </submittedName>
</protein>
<evidence type="ECO:0000256" key="3">
    <source>
        <dbReference type="ARBA" id="ARBA00022801"/>
    </source>
</evidence>